<accession>A0A4Q7PHG0</accession>
<dbReference type="AlphaFoldDB" id="A0A4Q7PHG0"/>
<name>A0A4Q7PHG0_9FLAO</name>
<keyword evidence="2" id="KW-1185">Reference proteome</keyword>
<dbReference type="EMBL" id="SGXE01000001">
    <property type="protein sequence ID" value="RZS99996.1"/>
    <property type="molecule type" value="Genomic_DNA"/>
</dbReference>
<gene>
    <name evidence="1" type="ORF">EV197_1227</name>
</gene>
<protein>
    <submittedName>
        <fullName evidence="1">Uncharacterized protein</fullName>
    </submittedName>
</protein>
<reference evidence="1 2" key="1">
    <citation type="submission" date="2019-02" db="EMBL/GenBank/DDBJ databases">
        <title>Genomic Encyclopedia of Type Strains, Phase IV (KMG-IV): sequencing the most valuable type-strain genomes for metagenomic binning, comparative biology and taxonomic classification.</title>
        <authorList>
            <person name="Goeker M."/>
        </authorList>
    </citation>
    <scope>NUCLEOTIDE SEQUENCE [LARGE SCALE GENOMIC DNA]</scope>
    <source>
        <strain evidence="1 2">DSM 17196</strain>
    </source>
</reference>
<proteinExistence type="predicted"/>
<organism evidence="1 2">
    <name type="scientific">Aquimarina brevivitae</name>
    <dbReference type="NCBI Taxonomy" id="323412"/>
    <lineage>
        <taxon>Bacteria</taxon>
        <taxon>Pseudomonadati</taxon>
        <taxon>Bacteroidota</taxon>
        <taxon>Flavobacteriia</taxon>
        <taxon>Flavobacteriales</taxon>
        <taxon>Flavobacteriaceae</taxon>
        <taxon>Aquimarina</taxon>
    </lineage>
</organism>
<comment type="caution">
    <text evidence="1">The sequence shown here is derived from an EMBL/GenBank/DDBJ whole genome shotgun (WGS) entry which is preliminary data.</text>
</comment>
<sequence length="36" mass="4404">MFSLERAKQKPVKQSFKIKFFDIKNVFSYLAKLFLY</sequence>
<dbReference type="Proteomes" id="UP000292262">
    <property type="component" value="Unassembled WGS sequence"/>
</dbReference>
<evidence type="ECO:0000313" key="2">
    <source>
        <dbReference type="Proteomes" id="UP000292262"/>
    </source>
</evidence>
<evidence type="ECO:0000313" key="1">
    <source>
        <dbReference type="EMBL" id="RZS99996.1"/>
    </source>
</evidence>